<gene>
    <name evidence="7" type="ORF">KAK11_03285</name>
</gene>
<keyword evidence="3" id="KW-0732">Signal</keyword>
<proteinExistence type="inferred from homology"/>
<keyword evidence="8" id="KW-1185">Reference proteome</keyword>
<evidence type="ECO:0000313" key="8">
    <source>
        <dbReference type="Proteomes" id="UP000672097"/>
    </source>
</evidence>
<name>A0ABS5DT82_9BURK</name>
<comment type="subcellular location">
    <subcellularLocation>
        <location evidence="1">Cell outer membrane</location>
    </subcellularLocation>
</comment>
<evidence type="ECO:0000256" key="3">
    <source>
        <dbReference type="ARBA" id="ARBA00022729"/>
    </source>
</evidence>
<evidence type="ECO:0000256" key="6">
    <source>
        <dbReference type="SAM" id="MobiDB-lite"/>
    </source>
</evidence>
<dbReference type="PANTHER" id="PTHR38776">
    <property type="entry name" value="MLTA-INTERACTING PROTEIN-RELATED"/>
    <property type="match status" value="1"/>
</dbReference>
<evidence type="ECO:0000256" key="5">
    <source>
        <dbReference type="ARBA" id="ARBA00023237"/>
    </source>
</evidence>
<evidence type="ECO:0000256" key="4">
    <source>
        <dbReference type="ARBA" id="ARBA00023136"/>
    </source>
</evidence>
<dbReference type="Proteomes" id="UP000672097">
    <property type="component" value="Unassembled WGS sequence"/>
</dbReference>
<keyword evidence="4" id="KW-0472">Membrane</keyword>
<reference evidence="7 8" key="1">
    <citation type="submission" date="2021-04" db="EMBL/GenBank/DDBJ databases">
        <title>The genome sequence of type strain Ideonella paludis KCTC 32238.</title>
        <authorList>
            <person name="Liu Y."/>
        </authorList>
    </citation>
    <scope>NUCLEOTIDE SEQUENCE [LARGE SCALE GENOMIC DNA]</scope>
    <source>
        <strain evidence="7 8">KCTC 32238</strain>
    </source>
</reference>
<dbReference type="InterPro" id="IPR010583">
    <property type="entry name" value="MipA"/>
</dbReference>
<evidence type="ECO:0000313" key="7">
    <source>
        <dbReference type="EMBL" id="MBQ0934339.1"/>
    </source>
</evidence>
<dbReference type="Pfam" id="PF06629">
    <property type="entry name" value="MipA"/>
    <property type="match status" value="1"/>
</dbReference>
<organism evidence="7 8">
    <name type="scientific">Ideonella paludis</name>
    <dbReference type="NCBI Taxonomy" id="1233411"/>
    <lineage>
        <taxon>Bacteria</taxon>
        <taxon>Pseudomonadati</taxon>
        <taxon>Pseudomonadota</taxon>
        <taxon>Betaproteobacteria</taxon>
        <taxon>Burkholderiales</taxon>
        <taxon>Sphaerotilaceae</taxon>
        <taxon>Ideonella</taxon>
    </lineage>
</organism>
<accession>A0ABS5DT82</accession>
<feature type="region of interest" description="Disordered" evidence="6">
    <location>
        <begin position="50"/>
        <end position="74"/>
    </location>
</feature>
<comment type="caution">
    <text evidence="7">The sequence shown here is derived from an EMBL/GenBank/DDBJ whole genome shotgun (WGS) entry which is preliminary data.</text>
</comment>
<dbReference type="EMBL" id="JAGQDG010000001">
    <property type="protein sequence ID" value="MBQ0934339.1"/>
    <property type="molecule type" value="Genomic_DNA"/>
</dbReference>
<evidence type="ECO:0000256" key="2">
    <source>
        <dbReference type="ARBA" id="ARBA00005722"/>
    </source>
</evidence>
<protein>
    <submittedName>
        <fullName evidence="7">MipA/OmpV family protein</fullName>
    </submittedName>
</protein>
<dbReference type="PANTHER" id="PTHR38776:SF1">
    <property type="entry name" value="MLTA-INTERACTING PROTEIN-RELATED"/>
    <property type="match status" value="1"/>
</dbReference>
<sequence>MADMTHTQLFLWLQPWRQRGSSVSQRYLGVQPWLFASVLMWSGAMAQAQEQAPAAHATDQSAEPGEAPRPEDKPASFDYQVGVAMIWGSSYSGSSKQTVKLRPVWGVQYGRFRLATSRASLVERSGGQGALPGASVELGSIDRWRFDAALRVDAGRKSKDAPELQGLPDIDPTLRLRLLAEYRLTEDARVGLNLSTDVANKRGGTLLSLDYGRGGSLAPQWRWSAGVGLQAADATYMNSYHGIPPGTTSAWPVYQPSSGLHSARAGVGVTWRFAPHWRAGAAAGVSTLLGPAADSPLTQQRVGGNVTVGLVYIGKP</sequence>
<evidence type="ECO:0000256" key="1">
    <source>
        <dbReference type="ARBA" id="ARBA00004442"/>
    </source>
</evidence>
<comment type="similarity">
    <text evidence="2">Belongs to the MipA/OmpV family.</text>
</comment>
<keyword evidence="5" id="KW-0998">Cell outer membrane</keyword>